<evidence type="ECO:0000256" key="2">
    <source>
        <dbReference type="SAM" id="MobiDB-lite"/>
    </source>
</evidence>
<dbReference type="PANTHER" id="PTHR31360:SF0">
    <property type="entry name" value="OIL BODY-ASSOCIATED PROTEIN 1B"/>
    <property type="match status" value="1"/>
</dbReference>
<comment type="caution">
    <text evidence="3">The sequence shown here is derived from an EMBL/GenBank/DDBJ whole genome shotgun (WGS) entry which is preliminary data.</text>
</comment>
<dbReference type="Proteomes" id="UP000789405">
    <property type="component" value="Unassembled WGS sequence"/>
</dbReference>
<dbReference type="InterPro" id="IPR010686">
    <property type="entry name" value="OBAP-like"/>
</dbReference>
<gene>
    <name evidence="3" type="ORF">DERYTH_LOCUS1294</name>
</gene>
<proteinExistence type="inferred from homology"/>
<dbReference type="PANTHER" id="PTHR31360">
    <property type="match status" value="1"/>
</dbReference>
<dbReference type="OrthoDB" id="1901244at2759"/>
<sequence>MSETCPNPPHPGPPGEKLPAAQSMLDTAVDVSQSFEPLKKIHEHVCAFHFYSHLNDDFRQCIIYDSNEPGAKLIALTEDEKKFWHSHTYEVKSGMLVCPFGSLVPTAVADKAEGKVMENLINTYGKTWHFWQVDRGDPLPFGPPQLMMAFTEDNQVSPKALKSRDERLNVSTAHKKEA</sequence>
<accession>A0A9N8VV41</accession>
<protein>
    <submittedName>
        <fullName evidence="3">27872_t:CDS:1</fullName>
    </submittedName>
</protein>
<dbReference type="AlphaFoldDB" id="A0A9N8VV41"/>
<evidence type="ECO:0000313" key="4">
    <source>
        <dbReference type="Proteomes" id="UP000789405"/>
    </source>
</evidence>
<dbReference type="Pfam" id="PF06884">
    <property type="entry name" value="DUF1264"/>
    <property type="match status" value="1"/>
</dbReference>
<organism evidence="3 4">
    <name type="scientific">Dentiscutata erythropus</name>
    <dbReference type="NCBI Taxonomy" id="1348616"/>
    <lineage>
        <taxon>Eukaryota</taxon>
        <taxon>Fungi</taxon>
        <taxon>Fungi incertae sedis</taxon>
        <taxon>Mucoromycota</taxon>
        <taxon>Glomeromycotina</taxon>
        <taxon>Glomeromycetes</taxon>
        <taxon>Diversisporales</taxon>
        <taxon>Gigasporaceae</taxon>
        <taxon>Dentiscutata</taxon>
    </lineage>
</organism>
<dbReference type="EMBL" id="CAJVPY010000351">
    <property type="protein sequence ID" value="CAG8467426.1"/>
    <property type="molecule type" value="Genomic_DNA"/>
</dbReference>
<feature type="region of interest" description="Disordered" evidence="2">
    <location>
        <begin position="1"/>
        <end position="20"/>
    </location>
</feature>
<comment type="similarity">
    <text evidence="1">Belongs to the OBAP family.</text>
</comment>
<feature type="compositionally biased region" description="Pro residues" evidence="2">
    <location>
        <begin position="1"/>
        <end position="16"/>
    </location>
</feature>
<keyword evidence="4" id="KW-1185">Reference proteome</keyword>
<evidence type="ECO:0000256" key="1">
    <source>
        <dbReference type="ARBA" id="ARBA00009740"/>
    </source>
</evidence>
<evidence type="ECO:0000313" key="3">
    <source>
        <dbReference type="EMBL" id="CAG8467426.1"/>
    </source>
</evidence>
<name>A0A9N8VV41_9GLOM</name>
<reference evidence="3" key="1">
    <citation type="submission" date="2021-06" db="EMBL/GenBank/DDBJ databases">
        <authorList>
            <person name="Kallberg Y."/>
            <person name="Tangrot J."/>
            <person name="Rosling A."/>
        </authorList>
    </citation>
    <scope>NUCLEOTIDE SEQUENCE</scope>
    <source>
        <strain evidence="3">MA453B</strain>
    </source>
</reference>